<feature type="domain" description="PPM-type phosphatase" evidence="3">
    <location>
        <begin position="1"/>
        <end position="213"/>
    </location>
</feature>
<dbReference type="PROSITE" id="PS51746">
    <property type="entry name" value="PPM_2"/>
    <property type="match status" value="1"/>
</dbReference>
<dbReference type="AlphaFoldDB" id="A0A381PQP9"/>
<feature type="region of interest" description="Disordered" evidence="1">
    <location>
        <begin position="219"/>
        <end position="268"/>
    </location>
</feature>
<dbReference type="SUPFAM" id="SSF81606">
    <property type="entry name" value="PP2C-like"/>
    <property type="match status" value="1"/>
</dbReference>
<dbReference type="Pfam" id="PF13672">
    <property type="entry name" value="PP2C_2"/>
    <property type="match status" value="1"/>
</dbReference>
<keyword evidence="2" id="KW-0472">Membrane</keyword>
<dbReference type="SMART" id="SM00332">
    <property type="entry name" value="PP2Cc"/>
    <property type="match status" value="1"/>
</dbReference>
<dbReference type="PANTHER" id="PTHR47992">
    <property type="entry name" value="PROTEIN PHOSPHATASE"/>
    <property type="match status" value="1"/>
</dbReference>
<evidence type="ECO:0000259" key="3">
    <source>
        <dbReference type="PROSITE" id="PS51746"/>
    </source>
</evidence>
<evidence type="ECO:0000313" key="4">
    <source>
        <dbReference type="EMBL" id="SUZ69352.1"/>
    </source>
</evidence>
<sequence>MYADWGLFVVADGMGGHQGGEVAANLAVRTLTKAKPETLNELHEAVHDANKVVHETAVAEPELHGMGTTLTVLALTQQDEGRRFAVINVGDSRVYHYRDNQLIQLTDDHSYVGELMRRGELTQEAAAVHPYRNMLTRAIGVHAEVEVDEWLLDPVAGDRFLLCSDGLTNEIDDDEITEQLSISHDPSTTARELVRLANERGGRDNSTVLVVNVQIDDIDSEDDEDLTEPQDSDKSQVVSLEDESNPEIIDSTDALELPSKRSSSHPKKQRSWLNDRVGISLGAVIISLVLLIAAGAMVATIGWYARDGYHVGVVADQVVIQKGRVGGLLWFDPTLEQWTEIQVAQLNNQDLRRLTSGKQLADLAEAQAFVADLRTRLVDPTSEALGDN</sequence>
<keyword evidence="2" id="KW-1133">Transmembrane helix</keyword>
<reference evidence="4" key="1">
    <citation type="submission" date="2018-05" db="EMBL/GenBank/DDBJ databases">
        <authorList>
            <person name="Lanie J.A."/>
            <person name="Ng W.-L."/>
            <person name="Kazmierczak K.M."/>
            <person name="Andrzejewski T.M."/>
            <person name="Davidsen T.M."/>
            <person name="Wayne K.J."/>
            <person name="Tettelin H."/>
            <person name="Glass J.I."/>
            <person name="Rusch D."/>
            <person name="Podicherti R."/>
            <person name="Tsui H.-C.T."/>
            <person name="Winkler M.E."/>
        </authorList>
    </citation>
    <scope>NUCLEOTIDE SEQUENCE</scope>
</reference>
<dbReference type="InterPro" id="IPR036457">
    <property type="entry name" value="PPM-type-like_dom_sf"/>
</dbReference>
<dbReference type="InterPro" id="IPR015655">
    <property type="entry name" value="PP2C"/>
</dbReference>
<dbReference type="EMBL" id="UINC01001060">
    <property type="protein sequence ID" value="SUZ69352.1"/>
    <property type="molecule type" value="Genomic_DNA"/>
</dbReference>
<evidence type="ECO:0000256" key="2">
    <source>
        <dbReference type="SAM" id="Phobius"/>
    </source>
</evidence>
<evidence type="ECO:0000256" key="1">
    <source>
        <dbReference type="SAM" id="MobiDB-lite"/>
    </source>
</evidence>
<keyword evidence="2" id="KW-0812">Transmembrane</keyword>
<feature type="compositionally biased region" description="Acidic residues" evidence="1">
    <location>
        <begin position="219"/>
        <end position="230"/>
    </location>
</feature>
<dbReference type="CDD" id="cd00143">
    <property type="entry name" value="PP2Cc"/>
    <property type="match status" value="1"/>
</dbReference>
<organism evidence="4">
    <name type="scientific">marine metagenome</name>
    <dbReference type="NCBI Taxonomy" id="408172"/>
    <lineage>
        <taxon>unclassified sequences</taxon>
        <taxon>metagenomes</taxon>
        <taxon>ecological metagenomes</taxon>
    </lineage>
</organism>
<protein>
    <recommendedName>
        <fullName evidence="3">PPM-type phosphatase domain-containing protein</fullName>
    </recommendedName>
</protein>
<name>A0A381PQP9_9ZZZZ</name>
<dbReference type="SMART" id="SM00331">
    <property type="entry name" value="PP2C_SIG"/>
    <property type="match status" value="1"/>
</dbReference>
<gene>
    <name evidence="4" type="ORF">METZ01_LOCUS22206</name>
</gene>
<dbReference type="InterPro" id="IPR001932">
    <property type="entry name" value="PPM-type_phosphatase-like_dom"/>
</dbReference>
<dbReference type="Gene3D" id="3.60.40.10">
    <property type="entry name" value="PPM-type phosphatase domain"/>
    <property type="match status" value="1"/>
</dbReference>
<dbReference type="GO" id="GO:0004722">
    <property type="term" value="F:protein serine/threonine phosphatase activity"/>
    <property type="evidence" value="ECO:0007669"/>
    <property type="project" value="InterPro"/>
</dbReference>
<accession>A0A381PQP9</accession>
<feature type="transmembrane region" description="Helical" evidence="2">
    <location>
        <begin position="277"/>
        <end position="305"/>
    </location>
</feature>
<proteinExistence type="predicted"/>